<keyword evidence="10" id="KW-1185">Reference proteome</keyword>
<evidence type="ECO:0000256" key="7">
    <source>
        <dbReference type="ARBA" id="ARBA00023136"/>
    </source>
</evidence>
<comment type="subcellular location">
    <subcellularLocation>
        <location evidence="1">Golgi apparatus membrane</location>
        <topology evidence="1">Peripheral membrane protein</topology>
    </subcellularLocation>
</comment>
<dbReference type="Proteomes" id="UP000225277">
    <property type="component" value="Unassembled WGS sequence"/>
</dbReference>
<dbReference type="AlphaFoldDB" id="A0A2D3VBD5"/>
<dbReference type="RefSeq" id="XP_023626903.1">
    <property type="nucleotide sequence ID" value="XM_023771135.1"/>
</dbReference>
<evidence type="ECO:0000256" key="1">
    <source>
        <dbReference type="ARBA" id="ARBA00004395"/>
    </source>
</evidence>
<dbReference type="GO" id="GO:0006891">
    <property type="term" value="P:intra-Golgi vesicle-mediated transport"/>
    <property type="evidence" value="ECO:0007669"/>
    <property type="project" value="InterPro"/>
</dbReference>
<dbReference type="STRING" id="112498.A0A2D3VBD5"/>
<dbReference type="GO" id="GO:0015031">
    <property type="term" value="P:protein transport"/>
    <property type="evidence" value="ECO:0007669"/>
    <property type="project" value="UniProtKB-KW"/>
</dbReference>
<dbReference type="PANTHER" id="PTHR31658:SF0">
    <property type="entry name" value="CONSERVED OLIGOMERIC GOLGI COMPLEX SUBUNIT 1"/>
    <property type="match status" value="1"/>
</dbReference>
<dbReference type="GO" id="GO:0017119">
    <property type="term" value="C:Golgi transport complex"/>
    <property type="evidence" value="ECO:0007669"/>
    <property type="project" value="InterPro"/>
</dbReference>
<sequence>MATLPPTDPKSLTTWEDAFQYPLPIVRKLEQQLRQNIEDHRSKLRSLVGNSYRDLLGTAERIIEMDGQIRQAESYMEDIGRKCNSRAVGRVGGNFARMKKEQEDVGLQRRKAVVAQTKVLQKIIGVVGRIVRGNGDALLGAKVLVLGRLVFKGLVEGEEVAPEVVDGELKRRLGSMRKRLLGYISRTLARRDADVGMTVKALCAYSLISSSSSKEVLRYFLQVRFEQLEAKAEGMEEGRLAEMLELYGNSVLDTKELFPRRFADALAGLSRTALIRDESVRAVYELSLDVYEQWIGEDVRNFHPWVRHDQLSSAEVSSALASWTKQAQSCLLSTLKETIAKQTDAHAVLALRQHLLSKYLSLSAKLRNEEHSRAMDDLRIVFLTRLEELADQAAKMSPLPLDTQLSGTNARAPKVWDLATSDLEPGTGATNFRKAVMERQQGRSAATESLSRTLDDWTINLQQFAEAISSMRLLKWDDDLDLELLEDDDLSDGSESLQMILSKQDPQVLEARLNRSTMDSIKATYSEVEKMGESVEDAALLIRIIRDVDLRRRGLGPILEGIEDKAMASETFIAALQQRVARSVYEVPMGKFEAKRIRGMVALWDGTPALPVQPSPATYRFVKDLHQCMAGSGNDLWSPCAVQALKKMVREGLGGKFEVEHDDGVIDELSKGGGSGASHGHADEAESANAEEATSPSPGNDETRNRLVQTLFDLLYLQFVFHTGAEDESGRLEEVVGGLRKKVDLEPAANERLRKSAGDYWRRTYLLFGLLAG</sequence>
<evidence type="ECO:0000256" key="6">
    <source>
        <dbReference type="ARBA" id="ARBA00023034"/>
    </source>
</evidence>
<evidence type="ECO:0000256" key="3">
    <source>
        <dbReference type="ARBA" id="ARBA00020978"/>
    </source>
</evidence>
<gene>
    <name evidence="9" type="ORF">RCC_05871</name>
</gene>
<keyword evidence="7" id="KW-0472">Membrane</keyword>
<dbReference type="GO" id="GO:0000139">
    <property type="term" value="C:Golgi membrane"/>
    <property type="evidence" value="ECO:0007669"/>
    <property type="project" value="UniProtKB-SubCell"/>
</dbReference>
<protein>
    <recommendedName>
        <fullName evidence="3">Conserved oligomeric Golgi complex subunit 1</fullName>
    </recommendedName>
</protein>
<evidence type="ECO:0000256" key="5">
    <source>
        <dbReference type="ARBA" id="ARBA00022927"/>
    </source>
</evidence>
<reference evidence="9 10" key="1">
    <citation type="submission" date="2016-03" db="EMBL/GenBank/DDBJ databases">
        <authorList>
            <person name="Ploux O."/>
        </authorList>
    </citation>
    <scope>NUCLEOTIDE SEQUENCE [LARGE SCALE GENOMIC DNA]</scope>
    <source>
        <strain evidence="9 10">URUG2</strain>
    </source>
</reference>
<organism evidence="9 10">
    <name type="scientific">Ramularia collo-cygni</name>
    <dbReference type="NCBI Taxonomy" id="112498"/>
    <lineage>
        <taxon>Eukaryota</taxon>
        <taxon>Fungi</taxon>
        <taxon>Dikarya</taxon>
        <taxon>Ascomycota</taxon>
        <taxon>Pezizomycotina</taxon>
        <taxon>Dothideomycetes</taxon>
        <taxon>Dothideomycetidae</taxon>
        <taxon>Mycosphaerellales</taxon>
        <taxon>Mycosphaerellaceae</taxon>
        <taxon>Ramularia</taxon>
    </lineage>
</organism>
<accession>A0A2D3VBD5</accession>
<keyword evidence="4" id="KW-0813">Transport</keyword>
<dbReference type="Pfam" id="PF08700">
    <property type="entry name" value="VPS51_Exo84_N"/>
    <property type="match status" value="1"/>
</dbReference>
<evidence type="ECO:0000313" key="9">
    <source>
        <dbReference type="EMBL" id="CZT20014.1"/>
    </source>
</evidence>
<evidence type="ECO:0000256" key="8">
    <source>
        <dbReference type="SAM" id="MobiDB-lite"/>
    </source>
</evidence>
<dbReference type="OrthoDB" id="46189at2759"/>
<keyword evidence="5" id="KW-0653">Protein transport</keyword>
<name>A0A2D3VBD5_9PEZI</name>
<feature type="region of interest" description="Disordered" evidence="8">
    <location>
        <begin position="668"/>
        <end position="703"/>
    </location>
</feature>
<comment type="similarity">
    <text evidence="2">Belongs to the COG1 family.</text>
</comment>
<dbReference type="GeneID" id="35601018"/>
<keyword evidence="6" id="KW-0333">Golgi apparatus</keyword>
<dbReference type="EMBL" id="FJUY01000008">
    <property type="protein sequence ID" value="CZT20014.1"/>
    <property type="molecule type" value="Genomic_DNA"/>
</dbReference>
<evidence type="ECO:0000256" key="4">
    <source>
        <dbReference type="ARBA" id="ARBA00022448"/>
    </source>
</evidence>
<proteinExistence type="inferred from homology"/>
<evidence type="ECO:0000313" key="10">
    <source>
        <dbReference type="Proteomes" id="UP000225277"/>
    </source>
</evidence>
<evidence type="ECO:0000256" key="2">
    <source>
        <dbReference type="ARBA" id="ARBA00006653"/>
    </source>
</evidence>
<dbReference type="PANTHER" id="PTHR31658">
    <property type="entry name" value="CONSERVED OLIGOMERIC GOLGI COMPLEX SUBUNIT 1"/>
    <property type="match status" value="1"/>
</dbReference>
<dbReference type="InterPro" id="IPR033370">
    <property type="entry name" value="COG1"/>
</dbReference>